<reference evidence="1 2" key="1">
    <citation type="journal article" date="2018" name="PLoS Genet.">
        <title>Population sequencing reveals clonal diversity and ancestral inbreeding in the grapevine cultivar Chardonnay.</title>
        <authorList>
            <person name="Roach M.J."/>
            <person name="Johnson D.L."/>
            <person name="Bohlmann J."/>
            <person name="van Vuuren H.J."/>
            <person name="Jones S.J."/>
            <person name="Pretorius I.S."/>
            <person name="Schmidt S.A."/>
            <person name="Borneman A.R."/>
        </authorList>
    </citation>
    <scope>NUCLEOTIDE SEQUENCE [LARGE SCALE GENOMIC DNA]</scope>
    <source>
        <strain evidence="2">cv. Chardonnay</strain>
        <tissue evidence="1">Leaf</tissue>
    </source>
</reference>
<accession>A0A438HFF1</accession>
<protein>
    <submittedName>
        <fullName evidence="1">Uncharacterized protein</fullName>
    </submittedName>
</protein>
<sequence>MIPKCMVLIIDAVLAGNEEFYYDSPSFSDEAIFKEKAKIKFGKDSKYVPKDEGMVERCEGACQVVREGLEILS</sequence>
<evidence type="ECO:0000313" key="2">
    <source>
        <dbReference type="Proteomes" id="UP000288805"/>
    </source>
</evidence>
<evidence type="ECO:0000313" key="1">
    <source>
        <dbReference type="EMBL" id="RVW83192.1"/>
    </source>
</evidence>
<organism evidence="1 2">
    <name type="scientific">Vitis vinifera</name>
    <name type="common">Grape</name>
    <dbReference type="NCBI Taxonomy" id="29760"/>
    <lineage>
        <taxon>Eukaryota</taxon>
        <taxon>Viridiplantae</taxon>
        <taxon>Streptophyta</taxon>
        <taxon>Embryophyta</taxon>
        <taxon>Tracheophyta</taxon>
        <taxon>Spermatophyta</taxon>
        <taxon>Magnoliopsida</taxon>
        <taxon>eudicotyledons</taxon>
        <taxon>Gunneridae</taxon>
        <taxon>Pentapetalae</taxon>
        <taxon>rosids</taxon>
        <taxon>Vitales</taxon>
        <taxon>Vitaceae</taxon>
        <taxon>Viteae</taxon>
        <taxon>Vitis</taxon>
    </lineage>
</organism>
<dbReference type="EMBL" id="QGNW01000231">
    <property type="protein sequence ID" value="RVW83192.1"/>
    <property type="molecule type" value="Genomic_DNA"/>
</dbReference>
<comment type="caution">
    <text evidence="1">The sequence shown here is derived from an EMBL/GenBank/DDBJ whole genome shotgun (WGS) entry which is preliminary data.</text>
</comment>
<name>A0A438HFF1_VITVI</name>
<proteinExistence type="predicted"/>
<gene>
    <name evidence="1" type="ORF">CK203_044917</name>
</gene>
<dbReference type="AlphaFoldDB" id="A0A438HFF1"/>
<dbReference type="Proteomes" id="UP000288805">
    <property type="component" value="Unassembled WGS sequence"/>
</dbReference>